<dbReference type="EMBL" id="PPCN01000009">
    <property type="protein sequence ID" value="POF29322.1"/>
    <property type="molecule type" value="Genomic_DNA"/>
</dbReference>
<proteinExistence type="predicted"/>
<evidence type="ECO:0000313" key="2">
    <source>
        <dbReference type="Proteomes" id="UP000236959"/>
    </source>
</evidence>
<accession>A0A2S3UNN2</accession>
<gene>
    <name evidence="1" type="ORF">CLV41_10995</name>
</gene>
<name>A0A2S3UNN2_9HYPH</name>
<dbReference type="Proteomes" id="UP000236959">
    <property type="component" value="Unassembled WGS sequence"/>
</dbReference>
<dbReference type="AlphaFoldDB" id="A0A2S3UNN2"/>
<evidence type="ECO:0000313" key="1">
    <source>
        <dbReference type="EMBL" id="POF29322.1"/>
    </source>
</evidence>
<sequence length="61" mass="7106">MCIVDTACLRRSAIHCDHPPRISDAGELDQLTFMWNYTRVHLNTDETHQTPKDIGWTLPRK</sequence>
<protein>
    <submittedName>
        <fullName evidence="1">Uncharacterized protein</fullName>
    </submittedName>
</protein>
<organism evidence="1 2">
    <name type="scientific">Roseibium marinum</name>
    <dbReference type="NCBI Taxonomy" id="281252"/>
    <lineage>
        <taxon>Bacteria</taxon>
        <taxon>Pseudomonadati</taxon>
        <taxon>Pseudomonadota</taxon>
        <taxon>Alphaproteobacteria</taxon>
        <taxon>Hyphomicrobiales</taxon>
        <taxon>Stappiaceae</taxon>
        <taxon>Roseibium</taxon>
    </lineage>
</organism>
<reference evidence="1 2" key="1">
    <citation type="submission" date="2018-01" db="EMBL/GenBank/DDBJ databases">
        <title>Genomic Encyclopedia of Archaeal and Bacterial Type Strains, Phase II (KMG-II): from individual species to whole genera.</title>
        <authorList>
            <person name="Goeker M."/>
        </authorList>
    </citation>
    <scope>NUCLEOTIDE SEQUENCE [LARGE SCALE GENOMIC DNA]</scope>
    <source>
        <strain evidence="1 2">DSM 17023</strain>
    </source>
</reference>
<comment type="caution">
    <text evidence="1">The sequence shown here is derived from an EMBL/GenBank/DDBJ whole genome shotgun (WGS) entry which is preliminary data.</text>
</comment>
<keyword evidence="2" id="KW-1185">Reference proteome</keyword>